<dbReference type="GO" id="GO:0045505">
    <property type="term" value="F:dynein intermediate chain binding"/>
    <property type="evidence" value="ECO:0007669"/>
    <property type="project" value="TreeGrafter"/>
</dbReference>
<dbReference type="Gene3D" id="3.30.740.10">
    <property type="entry name" value="Protein Inhibitor Of Neuronal Nitric Oxide Synthase"/>
    <property type="match status" value="1"/>
</dbReference>
<evidence type="ECO:0000256" key="1">
    <source>
        <dbReference type="RuleBase" id="RU365010"/>
    </source>
</evidence>
<evidence type="ECO:0000313" key="2">
    <source>
        <dbReference type="EMBL" id="EJW82507.1"/>
    </source>
</evidence>
<keyword evidence="1" id="KW-0206">Cytoskeleton</keyword>
<dbReference type="PANTHER" id="PTHR11886">
    <property type="entry name" value="DYNEIN LIGHT CHAIN"/>
    <property type="match status" value="1"/>
</dbReference>
<gene>
    <name evidence="2" type="ORF">WUBG_06582</name>
</gene>
<dbReference type="InterPro" id="IPR001372">
    <property type="entry name" value="Dynein_light_chain_typ-1/2"/>
</dbReference>
<dbReference type="EMBL" id="ADBV01002828">
    <property type="protein sequence ID" value="EJW82507.1"/>
    <property type="molecule type" value="Genomic_DNA"/>
</dbReference>
<dbReference type="AlphaFoldDB" id="J9EZ78"/>
<dbReference type="GO" id="GO:0005868">
    <property type="term" value="C:cytoplasmic dynein complex"/>
    <property type="evidence" value="ECO:0007669"/>
    <property type="project" value="TreeGrafter"/>
</dbReference>
<protein>
    <recommendedName>
        <fullName evidence="1">Dynein light chain</fullName>
    </recommendedName>
</protein>
<keyword evidence="1" id="KW-0493">Microtubule</keyword>
<reference evidence="3" key="1">
    <citation type="submission" date="2012-08" db="EMBL/GenBank/DDBJ databases">
        <title>The Genome Sequence of Wuchereria bancrofti.</title>
        <authorList>
            <person name="Nutman T.B."/>
            <person name="Fink D.L."/>
            <person name="Russ C."/>
            <person name="Young S."/>
            <person name="Zeng Q."/>
            <person name="Koehrsen M."/>
            <person name="Alvarado L."/>
            <person name="Berlin A."/>
            <person name="Chapman S.B."/>
            <person name="Chen Z."/>
            <person name="Freedman E."/>
            <person name="Gellesch M."/>
            <person name="Goldberg J."/>
            <person name="Griggs A."/>
            <person name="Gujja S."/>
            <person name="Heilman E.R."/>
            <person name="Heiman D."/>
            <person name="Hepburn T."/>
            <person name="Howarth C."/>
            <person name="Jen D."/>
            <person name="Larson L."/>
            <person name="Lewis B."/>
            <person name="Mehta T."/>
            <person name="Park D."/>
            <person name="Pearson M."/>
            <person name="Roberts A."/>
            <person name="Saif S."/>
            <person name="Shea T."/>
            <person name="Shenoy N."/>
            <person name="Sisk P."/>
            <person name="Stolte C."/>
            <person name="Sykes S."/>
            <person name="Walk T."/>
            <person name="White J."/>
            <person name="Yandava C."/>
            <person name="Haas B."/>
            <person name="Henn M.R."/>
            <person name="Nusbaum C."/>
            <person name="Birren B."/>
        </authorList>
    </citation>
    <scope>NUCLEOTIDE SEQUENCE [LARGE SCALE GENOMIC DNA]</scope>
    <source>
        <strain evidence="3">NA</strain>
    </source>
</reference>
<dbReference type="PANTHER" id="PTHR11886:SF35">
    <property type="entry name" value="DYNEIN LIGHT CHAIN"/>
    <property type="match status" value="1"/>
</dbReference>
<dbReference type="Proteomes" id="UP000004810">
    <property type="component" value="Unassembled WGS sequence"/>
</dbReference>
<keyword evidence="1" id="KW-0963">Cytoplasm</keyword>
<comment type="caution">
    <text evidence="2">The sequence shown here is derived from an EMBL/GenBank/DDBJ whole genome shotgun (WGS) entry which is preliminary data.</text>
</comment>
<keyword evidence="1" id="KW-0243">Dynein</keyword>
<dbReference type="CDD" id="cd21450">
    <property type="entry name" value="DLC-like_DYNLL1-like"/>
    <property type="match status" value="1"/>
</dbReference>
<keyword evidence="1" id="KW-0505">Motor protein</keyword>
<proteinExistence type="inferred from homology"/>
<dbReference type="GO" id="GO:0007017">
    <property type="term" value="P:microtubule-based process"/>
    <property type="evidence" value="ECO:0007669"/>
    <property type="project" value="InterPro"/>
</dbReference>
<comment type="similarity">
    <text evidence="1">Belongs to the dynein light chain family.</text>
</comment>
<name>J9EZ78_WUCBA</name>
<dbReference type="SUPFAM" id="SSF54648">
    <property type="entry name" value="DLC"/>
    <property type="match status" value="1"/>
</dbReference>
<comment type="subcellular location">
    <subcellularLocation>
        <location evidence="1">Cytoplasm</location>
        <location evidence="1">Cytoskeleton</location>
    </subcellularLocation>
</comment>
<dbReference type="InterPro" id="IPR037177">
    <property type="entry name" value="DLC_sf"/>
</dbReference>
<organism evidence="2 3">
    <name type="scientific">Wuchereria bancrofti</name>
    <dbReference type="NCBI Taxonomy" id="6293"/>
    <lineage>
        <taxon>Eukaryota</taxon>
        <taxon>Metazoa</taxon>
        <taxon>Ecdysozoa</taxon>
        <taxon>Nematoda</taxon>
        <taxon>Chromadorea</taxon>
        <taxon>Rhabditida</taxon>
        <taxon>Spirurina</taxon>
        <taxon>Spiruromorpha</taxon>
        <taxon>Filarioidea</taxon>
        <taxon>Onchocercidae</taxon>
        <taxon>Wuchereria</taxon>
    </lineage>
</organism>
<accession>J9EZ78</accession>
<dbReference type="GO" id="GO:0005874">
    <property type="term" value="C:microtubule"/>
    <property type="evidence" value="ECO:0007669"/>
    <property type="project" value="UniProtKB-KW"/>
</dbReference>
<dbReference type="Pfam" id="PF01221">
    <property type="entry name" value="Dynein_light"/>
    <property type="match status" value="1"/>
</dbReference>
<evidence type="ECO:0000313" key="3">
    <source>
        <dbReference type="Proteomes" id="UP000004810"/>
    </source>
</evidence>
<dbReference type="SMART" id="SM01375">
    <property type="entry name" value="Dynein_light"/>
    <property type="match status" value="1"/>
</dbReference>
<sequence>MNQSKASFAQKLVQEQIDMKNYNLQQIAKLLKETFDKTYGIGWQCIVGNSFGCYITHLPNSFLYFSVEYFSVILFRTNLTIVIL</sequence>